<keyword evidence="5 8" id="KW-0547">Nucleotide-binding</keyword>
<dbReference type="SMART" id="SM00977">
    <property type="entry name" value="TilS_C"/>
    <property type="match status" value="1"/>
</dbReference>
<dbReference type="GO" id="GO:0005737">
    <property type="term" value="C:cytoplasm"/>
    <property type="evidence" value="ECO:0007669"/>
    <property type="project" value="UniProtKB-SubCell"/>
</dbReference>
<dbReference type="PANTHER" id="PTHR43033:SF1">
    <property type="entry name" value="TRNA(ILE)-LYSIDINE SYNTHASE-RELATED"/>
    <property type="match status" value="1"/>
</dbReference>
<dbReference type="EMBL" id="DXEZ01000108">
    <property type="protein sequence ID" value="HIX54124.1"/>
    <property type="molecule type" value="Genomic_DNA"/>
</dbReference>
<keyword evidence="4 8" id="KW-0819">tRNA processing</keyword>
<reference evidence="10" key="1">
    <citation type="journal article" date="2021" name="PeerJ">
        <title>Extensive microbial diversity within the chicken gut microbiome revealed by metagenomics and culture.</title>
        <authorList>
            <person name="Gilroy R."/>
            <person name="Ravi A."/>
            <person name="Getino M."/>
            <person name="Pursley I."/>
            <person name="Horton D.L."/>
            <person name="Alikhan N.F."/>
            <person name="Baker D."/>
            <person name="Gharbi K."/>
            <person name="Hall N."/>
            <person name="Watson M."/>
            <person name="Adriaenssens E.M."/>
            <person name="Foster-Nyarko E."/>
            <person name="Jarju S."/>
            <person name="Secka A."/>
            <person name="Antonio M."/>
            <person name="Oren A."/>
            <person name="Chaudhuri R.R."/>
            <person name="La Ragione R."/>
            <person name="Hildebrand F."/>
            <person name="Pallen M.J."/>
        </authorList>
    </citation>
    <scope>NUCLEOTIDE SEQUENCE</scope>
    <source>
        <strain evidence="10">1719</strain>
    </source>
</reference>
<feature type="binding site" evidence="8">
    <location>
        <begin position="28"/>
        <end position="33"/>
    </location>
    <ligand>
        <name>ATP</name>
        <dbReference type="ChEBI" id="CHEBI:30616"/>
    </ligand>
</feature>
<sequence>MNIVEGFENFVESNKLFDSSCRILLGVSGGRDSMLMSWLFLKAKCNFSIAHCNFHLRGEESDLDQQLVEDFAKENDIPVYVQHFDTESYAASKGISIQMAARELRYSWFLSLAKEEGFDRVAIAQHHNDQIETVFVNLIRGTGLKGMHGILPIKGKVIRPLLFLSAQQVIEAIGNYGIPYRDDKSNFSNKYLRNKLRLDILPLFKEVEPNFEEIMRDNIARFQEEESLFEQLVEDRRKALFDPQVQGYAIPFAKFKGVKDNVPLLFQVFRPYNFIKSVVEDIASSFPQDSGTRFLSPTHELLVDREVFLLRKIHEQEAADHIVIHEPQGAYSWLGGEVKVELADPIIDPSAHVAMLDFSKIQFPITLRGWQEGDYFVPLGMNGRKKISDFLINIKLSLFEKEKVGVLVNGNGEILWVVGLRIDNRYKLQGNTEKVLKLVWCNNKL</sequence>
<evidence type="ECO:0000256" key="4">
    <source>
        <dbReference type="ARBA" id="ARBA00022694"/>
    </source>
</evidence>
<dbReference type="SUPFAM" id="SSF52402">
    <property type="entry name" value="Adenine nucleotide alpha hydrolases-like"/>
    <property type="match status" value="1"/>
</dbReference>
<evidence type="ECO:0000256" key="1">
    <source>
        <dbReference type="ARBA" id="ARBA00004496"/>
    </source>
</evidence>
<dbReference type="GO" id="GO:0006400">
    <property type="term" value="P:tRNA modification"/>
    <property type="evidence" value="ECO:0007669"/>
    <property type="project" value="UniProtKB-UniRule"/>
</dbReference>
<dbReference type="NCBIfam" id="TIGR02432">
    <property type="entry name" value="lysidine_TilS_N"/>
    <property type="match status" value="1"/>
</dbReference>
<dbReference type="InterPro" id="IPR011063">
    <property type="entry name" value="TilS/TtcA_N"/>
</dbReference>
<evidence type="ECO:0000256" key="7">
    <source>
        <dbReference type="ARBA" id="ARBA00048539"/>
    </source>
</evidence>
<accession>A0A9D1W864</accession>
<keyword evidence="3 8" id="KW-0436">Ligase</keyword>
<comment type="subcellular location">
    <subcellularLocation>
        <location evidence="1 8">Cytoplasm</location>
    </subcellularLocation>
</comment>
<dbReference type="Gene3D" id="3.40.50.620">
    <property type="entry name" value="HUPs"/>
    <property type="match status" value="1"/>
</dbReference>
<gene>
    <name evidence="8 10" type="primary">tilS</name>
    <name evidence="10" type="ORF">H9853_03795</name>
</gene>
<dbReference type="CDD" id="cd01992">
    <property type="entry name" value="TilS_N"/>
    <property type="match status" value="1"/>
</dbReference>
<comment type="caution">
    <text evidence="10">The sequence shown here is derived from an EMBL/GenBank/DDBJ whole genome shotgun (WGS) entry which is preliminary data.</text>
</comment>
<dbReference type="GO" id="GO:0005524">
    <property type="term" value="F:ATP binding"/>
    <property type="evidence" value="ECO:0007669"/>
    <property type="project" value="UniProtKB-UniRule"/>
</dbReference>
<organism evidence="10 11">
    <name type="scientific">Candidatus Sphingobacterium stercoripullorum</name>
    <dbReference type="NCBI Taxonomy" id="2838759"/>
    <lineage>
        <taxon>Bacteria</taxon>
        <taxon>Pseudomonadati</taxon>
        <taxon>Bacteroidota</taxon>
        <taxon>Sphingobacteriia</taxon>
        <taxon>Sphingobacteriales</taxon>
        <taxon>Sphingobacteriaceae</taxon>
        <taxon>Sphingobacterium</taxon>
    </lineage>
</organism>
<evidence type="ECO:0000256" key="8">
    <source>
        <dbReference type="HAMAP-Rule" id="MF_01161"/>
    </source>
</evidence>
<dbReference type="PANTHER" id="PTHR43033">
    <property type="entry name" value="TRNA(ILE)-LYSIDINE SYNTHASE-RELATED"/>
    <property type="match status" value="1"/>
</dbReference>
<dbReference type="AlphaFoldDB" id="A0A9D1W864"/>
<comment type="catalytic activity">
    <reaction evidence="7 8">
        <text>cytidine(34) in tRNA(Ile2) + L-lysine + ATP = lysidine(34) in tRNA(Ile2) + AMP + diphosphate + H(+)</text>
        <dbReference type="Rhea" id="RHEA:43744"/>
        <dbReference type="Rhea" id="RHEA-COMP:10625"/>
        <dbReference type="Rhea" id="RHEA-COMP:10670"/>
        <dbReference type="ChEBI" id="CHEBI:15378"/>
        <dbReference type="ChEBI" id="CHEBI:30616"/>
        <dbReference type="ChEBI" id="CHEBI:32551"/>
        <dbReference type="ChEBI" id="CHEBI:33019"/>
        <dbReference type="ChEBI" id="CHEBI:82748"/>
        <dbReference type="ChEBI" id="CHEBI:83665"/>
        <dbReference type="ChEBI" id="CHEBI:456215"/>
        <dbReference type="EC" id="6.3.4.19"/>
    </reaction>
</comment>
<protein>
    <recommendedName>
        <fullName evidence="8">tRNA(Ile)-lysidine synthase</fullName>
        <ecNumber evidence="8">6.3.4.19</ecNumber>
    </recommendedName>
    <alternativeName>
        <fullName evidence="8">tRNA(Ile)-2-lysyl-cytidine synthase</fullName>
    </alternativeName>
    <alternativeName>
        <fullName evidence="8">tRNA(Ile)-lysidine synthetase</fullName>
    </alternativeName>
</protein>
<dbReference type="NCBIfam" id="TIGR02433">
    <property type="entry name" value="lysidine_TilS_C"/>
    <property type="match status" value="1"/>
</dbReference>
<dbReference type="InterPro" id="IPR012795">
    <property type="entry name" value="tRNA_Ile_lys_synt_N"/>
</dbReference>
<dbReference type="SUPFAM" id="SSF56037">
    <property type="entry name" value="PheT/TilS domain"/>
    <property type="match status" value="1"/>
</dbReference>
<keyword evidence="2 8" id="KW-0963">Cytoplasm</keyword>
<dbReference type="Proteomes" id="UP000824156">
    <property type="component" value="Unassembled WGS sequence"/>
</dbReference>
<comment type="function">
    <text evidence="8">Ligates lysine onto the cytidine present at position 34 of the AUA codon-specific tRNA(Ile) that contains the anticodon CAU, in an ATP-dependent manner. Cytidine is converted to lysidine, thus changing the amino acid specificity of the tRNA from methionine to isoleucine.</text>
</comment>
<dbReference type="HAMAP" id="MF_01161">
    <property type="entry name" value="tRNA_Ile_lys_synt"/>
    <property type="match status" value="1"/>
</dbReference>
<evidence type="ECO:0000313" key="10">
    <source>
        <dbReference type="EMBL" id="HIX54124.1"/>
    </source>
</evidence>
<dbReference type="EC" id="6.3.4.19" evidence="8"/>
<name>A0A9D1W864_9SPHI</name>
<feature type="domain" description="Lysidine-tRNA(Ile) synthetase C-terminal" evidence="9">
    <location>
        <begin position="365"/>
        <end position="440"/>
    </location>
</feature>
<evidence type="ECO:0000256" key="5">
    <source>
        <dbReference type="ARBA" id="ARBA00022741"/>
    </source>
</evidence>
<evidence type="ECO:0000259" key="9">
    <source>
        <dbReference type="SMART" id="SM00977"/>
    </source>
</evidence>
<comment type="similarity">
    <text evidence="8">Belongs to the tRNA(Ile)-lysidine synthase family.</text>
</comment>
<dbReference type="GO" id="GO:0032267">
    <property type="term" value="F:tRNA(Ile)-lysidine synthase activity"/>
    <property type="evidence" value="ECO:0007669"/>
    <property type="project" value="UniProtKB-EC"/>
</dbReference>
<evidence type="ECO:0000256" key="3">
    <source>
        <dbReference type="ARBA" id="ARBA00022598"/>
    </source>
</evidence>
<dbReference type="InterPro" id="IPR012094">
    <property type="entry name" value="tRNA_Ile_lys_synt"/>
</dbReference>
<evidence type="ECO:0000313" key="11">
    <source>
        <dbReference type="Proteomes" id="UP000824156"/>
    </source>
</evidence>
<dbReference type="InterPro" id="IPR012796">
    <property type="entry name" value="Lysidine-tRNA-synth_C"/>
</dbReference>
<dbReference type="Pfam" id="PF01171">
    <property type="entry name" value="ATP_bind_3"/>
    <property type="match status" value="1"/>
</dbReference>
<evidence type="ECO:0000256" key="6">
    <source>
        <dbReference type="ARBA" id="ARBA00022840"/>
    </source>
</evidence>
<evidence type="ECO:0000256" key="2">
    <source>
        <dbReference type="ARBA" id="ARBA00022490"/>
    </source>
</evidence>
<dbReference type="Pfam" id="PF11734">
    <property type="entry name" value="TilS_C"/>
    <property type="match status" value="1"/>
</dbReference>
<reference evidence="10" key="2">
    <citation type="submission" date="2021-04" db="EMBL/GenBank/DDBJ databases">
        <authorList>
            <person name="Gilroy R."/>
        </authorList>
    </citation>
    <scope>NUCLEOTIDE SEQUENCE</scope>
    <source>
        <strain evidence="10">1719</strain>
    </source>
</reference>
<proteinExistence type="inferred from homology"/>
<dbReference type="InterPro" id="IPR014729">
    <property type="entry name" value="Rossmann-like_a/b/a_fold"/>
</dbReference>
<comment type="domain">
    <text evidence="8">The N-terminal region contains the highly conserved SGGXDS motif, predicted to be a P-loop motif involved in ATP binding.</text>
</comment>
<keyword evidence="6 8" id="KW-0067">ATP-binding</keyword>